<organism evidence="2 3">
    <name type="scientific">Euphydryas editha</name>
    <name type="common">Edith's checkerspot</name>
    <dbReference type="NCBI Taxonomy" id="104508"/>
    <lineage>
        <taxon>Eukaryota</taxon>
        <taxon>Metazoa</taxon>
        <taxon>Ecdysozoa</taxon>
        <taxon>Arthropoda</taxon>
        <taxon>Hexapoda</taxon>
        <taxon>Insecta</taxon>
        <taxon>Pterygota</taxon>
        <taxon>Neoptera</taxon>
        <taxon>Endopterygota</taxon>
        <taxon>Lepidoptera</taxon>
        <taxon>Glossata</taxon>
        <taxon>Ditrysia</taxon>
        <taxon>Papilionoidea</taxon>
        <taxon>Nymphalidae</taxon>
        <taxon>Nymphalinae</taxon>
        <taxon>Euphydryas</taxon>
    </lineage>
</organism>
<keyword evidence="3" id="KW-1185">Reference proteome</keyword>
<feature type="region of interest" description="Disordered" evidence="1">
    <location>
        <begin position="1"/>
        <end position="20"/>
    </location>
</feature>
<name>A0AAU9UWB1_EUPED</name>
<protein>
    <submittedName>
        <fullName evidence="2">Uncharacterized protein</fullName>
    </submittedName>
</protein>
<gene>
    <name evidence="2" type="ORF">EEDITHA_LOCUS18281</name>
</gene>
<dbReference type="EMBL" id="CAKOGL010000026">
    <property type="protein sequence ID" value="CAH2103816.1"/>
    <property type="molecule type" value="Genomic_DNA"/>
</dbReference>
<evidence type="ECO:0000313" key="3">
    <source>
        <dbReference type="Proteomes" id="UP001153954"/>
    </source>
</evidence>
<sequence>MAAIISKLKSGANNSPPPLESNPILQYFELGKESSCAGPGLVWRVHDAYRKSDGKVGFELSEERSTSKTLKGYKTLIGLDMPMARSTDTLKVPNR</sequence>
<reference evidence="2" key="1">
    <citation type="submission" date="2022-03" db="EMBL/GenBank/DDBJ databases">
        <authorList>
            <person name="Tunstrom K."/>
        </authorList>
    </citation>
    <scope>NUCLEOTIDE SEQUENCE</scope>
</reference>
<dbReference type="AlphaFoldDB" id="A0AAU9UWB1"/>
<evidence type="ECO:0000313" key="2">
    <source>
        <dbReference type="EMBL" id="CAH2103816.1"/>
    </source>
</evidence>
<comment type="caution">
    <text evidence="2">The sequence shown here is derived from an EMBL/GenBank/DDBJ whole genome shotgun (WGS) entry which is preliminary data.</text>
</comment>
<accession>A0AAU9UWB1</accession>
<evidence type="ECO:0000256" key="1">
    <source>
        <dbReference type="SAM" id="MobiDB-lite"/>
    </source>
</evidence>
<proteinExistence type="predicted"/>
<dbReference type="Proteomes" id="UP001153954">
    <property type="component" value="Unassembled WGS sequence"/>
</dbReference>